<dbReference type="AlphaFoldDB" id="A0A7R7XPG5"/>
<evidence type="ECO:0000256" key="3">
    <source>
        <dbReference type="ARBA" id="ARBA00012729"/>
    </source>
</evidence>
<evidence type="ECO:0000256" key="8">
    <source>
        <dbReference type="ARBA" id="ARBA00023326"/>
    </source>
</evidence>
<dbReference type="Gene3D" id="3.20.20.80">
    <property type="entry name" value="Glycosidases"/>
    <property type="match status" value="1"/>
</dbReference>
<evidence type="ECO:0000313" key="14">
    <source>
        <dbReference type="Proteomes" id="UP000654913"/>
    </source>
</evidence>
<feature type="domain" description="GH18" evidence="12">
    <location>
        <begin position="74"/>
        <end position="444"/>
    </location>
</feature>
<dbReference type="GO" id="GO:0008843">
    <property type="term" value="F:endochitinase activity"/>
    <property type="evidence" value="ECO:0007669"/>
    <property type="project" value="UniProtKB-EC"/>
</dbReference>
<dbReference type="PROSITE" id="PS51910">
    <property type="entry name" value="GH18_2"/>
    <property type="match status" value="1"/>
</dbReference>
<name>A0A7R7XPG5_9EURO</name>
<protein>
    <recommendedName>
        <fullName evidence="3">chitinase</fullName>
        <ecNumber evidence="3">3.2.1.14</ecNumber>
    </recommendedName>
</protein>
<dbReference type="GO" id="GO:0008061">
    <property type="term" value="F:chitin binding"/>
    <property type="evidence" value="ECO:0007669"/>
    <property type="project" value="InterPro"/>
</dbReference>
<dbReference type="SUPFAM" id="SSF51445">
    <property type="entry name" value="(Trans)glycosidases"/>
    <property type="match status" value="1"/>
</dbReference>
<evidence type="ECO:0000256" key="4">
    <source>
        <dbReference type="ARBA" id="ARBA00022801"/>
    </source>
</evidence>
<dbReference type="EC" id="3.2.1.14" evidence="3"/>
<dbReference type="PANTHER" id="PTHR11177">
    <property type="entry name" value="CHITINASE"/>
    <property type="match status" value="1"/>
</dbReference>
<dbReference type="GeneID" id="64974364"/>
<dbReference type="InterPro" id="IPR001579">
    <property type="entry name" value="Glyco_hydro_18_chit_AS"/>
</dbReference>
<dbReference type="KEGG" id="apuu:APUU_40803S"/>
<dbReference type="Proteomes" id="UP000654913">
    <property type="component" value="Chromosome 4"/>
</dbReference>
<dbReference type="SUPFAM" id="SSF54556">
    <property type="entry name" value="Chitinase insertion domain"/>
    <property type="match status" value="1"/>
</dbReference>
<dbReference type="GO" id="GO:0000272">
    <property type="term" value="P:polysaccharide catabolic process"/>
    <property type="evidence" value="ECO:0007669"/>
    <property type="project" value="UniProtKB-KW"/>
</dbReference>
<dbReference type="Gene3D" id="3.10.50.10">
    <property type="match status" value="1"/>
</dbReference>
<dbReference type="InterPro" id="IPR011583">
    <property type="entry name" value="Chitinase_II/V-like_cat"/>
</dbReference>
<comment type="similarity">
    <text evidence="2">Belongs to the glycosyl hydrolase 18 family. Chitinase class V subfamily.</text>
</comment>
<dbReference type="InterPro" id="IPR001223">
    <property type="entry name" value="Glyco_hydro18_cat"/>
</dbReference>
<dbReference type="RefSeq" id="XP_041556553.1">
    <property type="nucleotide sequence ID" value="XM_041703915.1"/>
</dbReference>
<reference evidence="13" key="1">
    <citation type="submission" date="2021-01" db="EMBL/GenBank/DDBJ databases">
        <authorList>
            <consortium name="Aspergillus puulaauensis MK2 genome sequencing consortium"/>
            <person name="Kazuki M."/>
            <person name="Futagami T."/>
        </authorList>
    </citation>
    <scope>NUCLEOTIDE SEQUENCE</scope>
    <source>
        <strain evidence="13">MK2</strain>
    </source>
</reference>
<sequence length="469" mass="50708">MRLLKVLLSALSLSFQVAALPSNSGLEKPRLKARCTNSNTGLNNGTDTNDTNHAPGDATDILPNPGPNPSSGNYRSMVYFVNWAIYARNHNPSDIPASHLTHILYAFANIRPETGEVYLSDTYSDLEKHYPDDSWDEPGGATNNVYGCVKQLFLVKKKNRHLKVLLSIGGWTYSKNFAAPASTESGRKAFASSAVKLMGDLGMDGVDVDWEYPEDDAQANNLVELLRETREELDRYSAAHAQGSPFLLSVASPAGPAKYTVLHLQSMDKHLSFWNLMAYDYSGSWDTITGHSANLFPSGSNPPSTPFNTDAAISAYIAAGIPPSKINLGMPLYGRSFIGTDGPGTAFENVGYEGSFEPGIWDYKALPKAGAEVVDAGDVGASFSYDPAKREVVSFDSVGVTKRKGDYVKDTGLGGGMWWESSGDRKVGEGGSLIETLVDTLGGVDGLDKSENHLDYPASRYENLRKGFT</sequence>
<accession>A0A7R7XPG5</accession>
<evidence type="ECO:0000256" key="1">
    <source>
        <dbReference type="ARBA" id="ARBA00000822"/>
    </source>
</evidence>
<feature type="chain" id="PRO_5030590577" description="chitinase" evidence="11">
    <location>
        <begin position="20"/>
        <end position="469"/>
    </location>
</feature>
<dbReference type="PROSITE" id="PS01095">
    <property type="entry name" value="GH18_1"/>
    <property type="match status" value="1"/>
</dbReference>
<keyword evidence="14" id="KW-1185">Reference proteome</keyword>
<dbReference type="EMBL" id="AP024446">
    <property type="protein sequence ID" value="BCS24359.1"/>
    <property type="molecule type" value="Genomic_DNA"/>
</dbReference>
<gene>
    <name evidence="13" type="ORF">APUU_40803S</name>
</gene>
<keyword evidence="7 9" id="KW-0326">Glycosidase</keyword>
<dbReference type="Pfam" id="PF00704">
    <property type="entry name" value="Glyco_hydro_18"/>
    <property type="match status" value="1"/>
</dbReference>
<feature type="compositionally biased region" description="Low complexity" evidence="10">
    <location>
        <begin position="36"/>
        <end position="52"/>
    </location>
</feature>
<dbReference type="InterPro" id="IPR017853">
    <property type="entry name" value="GH"/>
</dbReference>
<feature type="region of interest" description="Disordered" evidence="10">
    <location>
        <begin position="29"/>
        <end position="68"/>
    </location>
</feature>
<evidence type="ECO:0000256" key="7">
    <source>
        <dbReference type="ARBA" id="ARBA00023295"/>
    </source>
</evidence>
<keyword evidence="5" id="KW-0146">Chitin degradation</keyword>
<dbReference type="GO" id="GO:0006032">
    <property type="term" value="P:chitin catabolic process"/>
    <property type="evidence" value="ECO:0007669"/>
    <property type="project" value="UniProtKB-KW"/>
</dbReference>
<evidence type="ECO:0000256" key="5">
    <source>
        <dbReference type="ARBA" id="ARBA00023024"/>
    </source>
</evidence>
<dbReference type="InterPro" id="IPR029070">
    <property type="entry name" value="Chitinase_insertion_sf"/>
</dbReference>
<keyword evidence="6" id="KW-0119">Carbohydrate metabolism</keyword>
<comment type="catalytic activity">
    <reaction evidence="1">
        <text>Random endo-hydrolysis of N-acetyl-beta-D-glucosaminide (1-&gt;4)-beta-linkages in chitin and chitodextrins.</text>
        <dbReference type="EC" id="3.2.1.14"/>
    </reaction>
</comment>
<evidence type="ECO:0000256" key="2">
    <source>
        <dbReference type="ARBA" id="ARBA00008682"/>
    </source>
</evidence>
<evidence type="ECO:0000259" key="12">
    <source>
        <dbReference type="PROSITE" id="PS51910"/>
    </source>
</evidence>
<dbReference type="GO" id="GO:0005576">
    <property type="term" value="C:extracellular region"/>
    <property type="evidence" value="ECO:0007669"/>
    <property type="project" value="TreeGrafter"/>
</dbReference>
<dbReference type="FunFam" id="3.20.20.80:FF:000095">
    <property type="entry name" value="Endochitinase B1"/>
    <property type="match status" value="1"/>
</dbReference>
<keyword evidence="8" id="KW-0624">Polysaccharide degradation</keyword>
<keyword evidence="4 9" id="KW-0378">Hydrolase</keyword>
<dbReference type="CDD" id="cd06548">
    <property type="entry name" value="GH18_chitinase"/>
    <property type="match status" value="1"/>
</dbReference>
<reference evidence="13" key="2">
    <citation type="submission" date="2021-02" db="EMBL/GenBank/DDBJ databases">
        <title>Aspergillus puulaauensis MK2 genome sequence.</title>
        <authorList>
            <person name="Futagami T."/>
            <person name="Mori K."/>
            <person name="Kadooka C."/>
            <person name="Tanaka T."/>
        </authorList>
    </citation>
    <scope>NUCLEOTIDE SEQUENCE</scope>
    <source>
        <strain evidence="13">MK2</strain>
    </source>
</reference>
<evidence type="ECO:0000256" key="6">
    <source>
        <dbReference type="ARBA" id="ARBA00023277"/>
    </source>
</evidence>
<dbReference type="OrthoDB" id="76388at2759"/>
<dbReference type="InterPro" id="IPR050314">
    <property type="entry name" value="Glycosyl_Hydrlase_18"/>
</dbReference>
<feature type="signal peptide" evidence="11">
    <location>
        <begin position="1"/>
        <end position="19"/>
    </location>
</feature>
<dbReference type="SMART" id="SM00636">
    <property type="entry name" value="Glyco_18"/>
    <property type="match status" value="1"/>
</dbReference>
<evidence type="ECO:0000256" key="10">
    <source>
        <dbReference type="SAM" id="MobiDB-lite"/>
    </source>
</evidence>
<evidence type="ECO:0000256" key="11">
    <source>
        <dbReference type="SAM" id="SignalP"/>
    </source>
</evidence>
<organism evidence="13 14">
    <name type="scientific">Aspergillus puulaauensis</name>
    <dbReference type="NCBI Taxonomy" id="1220207"/>
    <lineage>
        <taxon>Eukaryota</taxon>
        <taxon>Fungi</taxon>
        <taxon>Dikarya</taxon>
        <taxon>Ascomycota</taxon>
        <taxon>Pezizomycotina</taxon>
        <taxon>Eurotiomycetes</taxon>
        <taxon>Eurotiomycetidae</taxon>
        <taxon>Eurotiales</taxon>
        <taxon>Aspergillaceae</taxon>
        <taxon>Aspergillus</taxon>
    </lineage>
</organism>
<proteinExistence type="inferred from homology"/>
<evidence type="ECO:0000313" key="13">
    <source>
        <dbReference type="EMBL" id="BCS24359.1"/>
    </source>
</evidence>
<dbReference type="PANTHER" id="PTHR11177:SF317">
    <property type="entry name" value="CHITINASE 12-RELATED"/>
    <property type="match status" value="1"/>
</dbReference>
<evidence type="ECO:0000256" key="9">
    <source>
        <dbReference type="RuleBase" id="RU000489"/>
    </source>
</evidence>
<keyword evidence="11" id="KW-0732">Signal</keyword>